<accession>A0A6M0RA75</accession>
<dbReference type="AlphaFoldDB" id="A0A6M0RA75"/>
<dbReference type="GO" id="GO:0005975">
    <property type="term" value="P:carbohydrate metabolic process"/>
    <property type="evidence" value="ECO:0007669"/>
    <property type="project" value="InterPro"/>
</dbReference>
<gene>
    <name evidence="2" type="ORF">FDF74_08070</name>
</gene>
<dbReference type="EMBL" id="SXDP01000005">
    <property type="protein sequence ID" value="NEZ47164.1"/>
    <property type="molecule type" value="Genomic_DNA"/>
</dbReference>
<dbReference type="InterPro" id="IPR050248">
    <property type="entry name" value="Polysacc_deacetylase_ArnD"/>
</dbReference>
<dbReference type="PANTHER" id="PTHR10587:SF125">
    <property type="entry name" value="POLYSACCHARIDE DEACETYLASE YHEN-RELATED"/>
    <property type="match status" value="1"/>
</dbReference>
<evidence type="ECO:0000313" key="2">
    <source>
        <dbReference type="EMBL" id="NEZ47164.1"/>
    </source>
</evidence>
<dbReference type="InterPro" id="IPR011330">
    <property type="entry name" value="Glyco_hydro/deAcase_b/a-brl"/>
</dbReference>
<dbReference type="PANTHER" id="PTHR10587">
    <property type="entry name" value="GLYCOSYL TRANSFERASE-RELATED"/>
    <property type="match status" value="1"/>
</dbReference>
<name>A0A6M0RA75_9CLOT</name>
<proteinExistence type="predicted"/>
<evidence type="ECO:0000313" key="3">
    <source>
        <dbReference type="Proteomes" id="UP000473885"/>
    </source>
</evidence>
<protein>
    <submittedName>
        <fullName evidence="2">Polysaccharide deacetylase</fullName>
    </submittedName>
</protein>
<reference evidence="2 3" key="1">
    <citation type="submission" date="2019-04" db="EMBL/GenBank/DDBJ databases">
        <title>Genome sequencing of Clostridium botulinum Groups I-IV and Clostridium butyricum.</title>
        <authorList>
            <person name="Brunt J."/>
            <person name="Van Vliet A.H.M."/>
            <person name="Stringer S.C."/>
            <person name="Carter A.T."/>
            <person name="Peck M.W."/>
        </authorList>
    </citation>
    <scope>NUCLEOTIDE SEQUENCE [LARGE SCALE GENOMIC DNA]</scope>
    <source>
        <strain evidence="2 3">IFR 18/094</strain>
    </source>
</reference>
<dbReference type="GO" id="GO:0016810">
    <property type="term" value="F:hydrolase activity, acting on carbon-nitrogen (but not peptide) bonds"/>
    <property type="evidence" value="ECO:0007669"/>
    <property type="project" value="InterPro"/>
</dbReference>
<dbReference type="SUPFAM" id="SSF88713">
    <property type="entry name" value="Glycoside hydrolase/deacetylase"/>
    <property type="match status" value="1"/>
</dbReference>
<keyword evidence="3" id="KW-1185">Reference proteome</keyword>
<feature type="domain" description="NodB homology" evidence="1">
    <location>
        <begin position="32"/>
        <end position="222"/>
    </location>
</feature>
<organism evidence="2 3">
    <name type="scientific">Clostridium niameyense</name>
    <dbReference type="NCBI Taxonomy" id="1622073"/>
    <lineage>
        <taxon>Bacteria</taxon>
        <taxon>Bacillati</taxon>
        <taxon>Bacillota</taxon>
        <taxon>Clostridia</taxon>
        <taxon>Eubacteriales</taxon>
        <taxon>Clostridiaceae</taxon>
        <taxon>Clostridium</taxon>
    </lineage>
</organism>
<dbReference type="Proteomes" id="UP000473885">
    <property type="component" value="Unassembled WGS sequence"/>
</dbReference>
<evidence type="ECO:0000259" key="1">
    <source>
        <dbReference type="PROSITE" id="PS51677"/>
    </source>
</evidence>
<dbReference type="InterPro" id="IPR002509">
    <property type="entry name" value="NODB_dom"/>
</dbReference>
<comment type="caution">
    <text evidence="2">The sequence shown here is derived from an EMBL/GenBank/DDBJ whole genome shotgun (WGS) entry which is preliminary data.</text>
</comment>
<dbReference type="Gene3D" id="3.20.20.370">
    <property type="entry name" value="Glycoside hydrolase/deacetylase"/>
    <property type="match status" value="1"/>
</dbReference>
<dbReference type="Pfam" id="PF01522">
    <property type="entry name" value="Polysacc_deac_1"/>
    <property type="match status" value="1"/>
</dbReference>
<dbReference type="PROSITE" id="PS51677">
    <property type="entry name" value="NODB"/>
    <property type="match status" value="1"/>
</dbReference>
<dbReference type="CDD" id="cd10944">
    <property type="entry name" value="CE4_SmPgdA_like"/>
    <property type="match status" value="1"/>
</dbReference>
<sequence>MFLTGKILYRYKSLNDYEYSNSVFKPQKENKKVVYLTFDDGPTYVITDQLLDVLKQYKVKATFFVVGKEIKQKEHILTRIYEEGHGIGLHTYTHNDSKIYSSKESFLDEMNKTQELVKELTGSQYNVIRFPGGLHSRHNSLGCDLVDELHKNNFKIYDWNVDLQDGVNPNLSPEQLLQNSKKVIGNSNTIFILAHCNFNNKNTVKALPKIINYYKNSGYDFKTITDSTPEFYIPLKK</sequence>